<dbReference type="EMBL" id="CP011391">
    <property type="protein sequence ID" value="AMK54498.1"/>
    <property type="molecule type" value="Genomic_DNA"/>
</dbReference>
<dbReference type="KEGG" id="fro:AALO17_13640"/>
<sequence length="46" mass="5317">MHEIRLRGKWSHEPDTVRLSQSGFLLRDAVPYLSYTISFLLSSVPL</sequence>
<gene>
    <name evidence="1" type="ORF">AALO17_13640</name>
</gene>
<organism evidence="1 2">
    <name type="scientific">Faecalibaculum rodentium</name>
    <dbReference type="NCBI Taxonomy" id="1702221"/>
    <lineage>
        <taxon>Bacteria</taxon>
        <taxon>Bacillati</taxon>
        <taxon>Bacillota</taxon>
        <taxon>Erysipelotrichia</taxon>
        <taxon>Erysipelotrichales</taxon>
        <taxon>Erysipelotrichaceae</taxon>
        <taxon>Faecalibaculum</taxon>
    </lineage>
</organism>
<reference evidence="1 2" key="1">
    <citation type="journal article" date="2016" name="Gut Pathog.">
        <title>Whole genome sequencing of "Faecalibaculum rodentium" ALO17, isolated from C57BL/6J laboratory mouse feces.</title>
        <authorList>
            <person name="Lim S."/>
            <person name="Chang D.H."/>
            <person name="Ahn S."/>
            <person name="Kim B.C."/>
        </authorList>
    </citation>
    <scope>NUCLEOTIDE SEQUENCE [LARGE SCALE GENOMIC DNA]</scope>
    <source>
        <strain evidence="1 2">Alo17</strain>
    </source>
</reference>
<protein>
    <submittedName>
        <fullName evidence="1">Uncharacterized protein</fullName>
    </submittedName>
</protein>
<keyword evidence="2" id="KW-1185">Reference proteome</keyword>
<evidence type="ECO:0000313" key="2">
    <source>
        <dbReference type="Proteomes" id="UP000069771"/>
    </source>
</evidence>
<name>A0A140DV21_9FIRM</name>
<proteinExistence type="predicted"/>
<accession>A0A140DV21</accession>
<dbReference type="AlphaFoldDB" id="A0A140DV21"/>
<evidence type="ECO:0000313" key="1">
    <source>
        <dbReference type="EMBL" id="AMK54498.1"/>
    </source>
</evidence>
<dbReference type="Proteomes" id="UP000069771">
    <property type="component" value="Chromosome"/>
</dbReference>